<dbReference type="InterPro" id="IPR024596">
    <property type="entry name" value="RNApol_su_b/EpuA"/>
</dbReference>
<comment type="caution">
    <text evidence="3">The sequence shown here is derived from an EMBL/GenBank/DDBJ whole genome shotgun (WGS) entry which is preliminary data.</text>
</comment>
<gene>
    <name evidence="3" type="ORF">QGM71_13425</name>
</gene>
<keyword evidence="3" id="KW-0804">Transcription</keyword>
<feature type="compositionally biased region" description="Basic and acidic residues" evidence="1">
    <location>
        <begin position="1"/>
        <end position="14"/>
    </location>
</feature>
<keyword evidence="2" id="KW-0472">Membrane</keyword>
<proteinExistence type="predicted"/>
<dbReference type="GO" id="GO:0000428">
    <property type="term" value="C:DNA-directed RNA polymerase complex"/>
    <property type="evidence" value="ECO:0007669"/>
    <property type="project" value="UniProtKB-KW"/>
</dbReference>
<keyword evidence="2" id="KW-1133">Transmembrane helix</keyword>
<evidence type="ECO:0000313" key="3">
    <source>
        <dbReference type="EMBL" id="MEC5424495.1"/>
    </source>
</evidence>
<feature type="transmembrane region" description="Helical" evidence="2">
    <location>
        <begin position="72"/>
        <end position="98"/>
    </location>
</feature>
<protein>
    <submittedName>
        <fullName evidence="3">DNA-directed RNA polymerase subunit beta</fullName>
    </submittedName>
</protein>
<keyword evidence="3" id="KW-0240">DNA-directed RNA polymerase</keyword>
<dbReference type="RefSeq" id="WP_327608060.1">
    <property type="nucleotide sequence ID" value="NZ_JARZFX010000006.1"/>
</dbReference>
<feature type="region of interest" description="Disordered" evidence="1">
    <location>
        <begin position="1"/>
        <end position="64"/>
    </location>
</feature>
<evidence type="ECO:0000256" key="2">
    <source>
        <dbReference type="SAM" id="Phobius"/>
    </source>
</evidence>
<dbReference type="EMBL" id="JARZFX010000006">
    <property type="protein sequence ID" value="MEC5424495.1"/>
    <property type="molecule type" value="Genomic_DNA"/>
</dbReference>
<dbReference type="Proteomes" id="UP001335737">
    <property type="component" value="Unassembled WGS sequence"/>
</dbReference>
<evidence type="ECO:0000313" key="4">
    <source>
        <dbReference type="Proteomes" id="UP001335737"/>
    </source>
</evidence>
<keyword evidence="2" id="KW-0812">Transmembrane</keyword>
<accession>A0ABU6KH30</accession>
<organism evidence="3 4">
    <name type="scientific">Virgibacillus tibetensis</name>
    <dbReference type="NCBI Taxonomy" id="3042313"/>
    <lineage>
        <taxon>Bacteria</taxon>
        <taxon>Bacillati</taxon>
        <taxon>Bacillota</taxon>
        <taxon>Bacilli</taxon>
        <taxon>Bacillales</taxon>
        <taxon>Bacillaceae</taxon>
        <taxon>Virgibacillus</taxon>
    </lineage>
</organism>
<dbReference type="Pfam" id="PF11772">
    <property type="entry name" value="EpuA"/>
    <property type="match status" value="1"/>
</dbReference>
<feature type="compositionally biased region" description="Basic and acidic residues" evidence="1">
    <location>
        <begin position="45"/>
        <end position="60"/>
    </location>
</feature>
<keyword evidence="4" id="KW-1185">Reference proteome</keyword>
<sequence>MTTKQAEKTGVEKQTRKKQKQERNTAAKKSAKKNEQASATSTTEKQTRKEQKRKQKEEKRSNRRPRLRIFPIWLRVIVVLLFCAAALIAGLMIGYGVIGDGTPSDALKKDTWQHIIDIVTKPQ</sequence>
<reference evidence="3 4" key="1">
    <citation type="journal article" date="2024" name="Int. J. Syst. Evol. Microbiol.">
        <title>Virgibacillus tibetensis sp. nov., isolated from salt lake on the Tibetan Plateau of China.</title>
        <authorList>
            <person name="Phurbu D."/>
            <person name="Liu Z.-X."/>
            <person name="Wang R."/>
            <person name="Zheng Y.-Y."/>
            <person name="Liu H.-C."/>
            <person name="Zhou Y.-G."/>
            <person name="Yu Y.-J."/>
            <person name="Li A.-H."/>
        </authorList>
    </citation>
    <scope>NUCLEOTIDE SEQUENCE [LARGE SCALE GENOMIC DNA]</scope>
    <source>
        <strain evidence="3 4">C22-A2</strain>
    </source>
</reference>
<evidence type="ECO:0000256" key="1">
    <source>
        <dbReference type="SAM" id="MobiDB-lite"/>
    </source>
</evidence>
<name>A0ABU6KH30_9BACI</name>